<comment type="caution">
    <text evidence="1">The sequence shown here is derived from an EMBL/GenBank/DDBJ whole genome shotgun (WGS) entry which is preliminary data.</text>
</comment>
<gene>
    <name evidence="1" type="ORF">AAFF_G00041350</name>
</gene>
<dbReference type="EMBL" id="JAINUG010000122">
    <property type="protein sequence ID" value="KAJ8394780.1"/>
    <property type="molecule type" value="Genomic_DNA"/>
</dbReference>
<evidence type="ECO:0000313" key="2">
    <source>
        <dbReference type="Proteomes" id="UP001221898"/>
    </source>
</evidence>
<accession>A0AAD7S2F9</accession>
<organism evidence="1 2">
    <name type="scientific">Aldrovandia affinis</name>
    <dbReference type="NCBI Taxonomy" id="143900"/>
    <lineage>
        <taxon>Eukaryota</taxon>
        <taxon>Metazoa</taxon>
        <taxon>Chordata</taxon>
        <taxon>Craniata</taxon>
        <taxon>Vertebrata</taxon>
        <taxon>Euteleostomi</taxon>
        <taxon>Actinopterygii</taxon>
        <taxon>Neopterygii</taxon>
        <taxon>Teleostei</taxon>
        <taxon>Notacanthiformes</taxon>
        <taxon>Halosauridae</taxon>
        <taxon>Aldrovandia</taxon>
    </lineage>
</organism>
<name>A0AAD7S2F9_9TELE</name>
<evidence type="ECO:0000313" key="1">
    <source>
        <dbReference type="EMBL" id="KAJ8394780.1"/>
    </source>
</evidence>
<dbReference type="Proteomes" id="UP001221898">
    <property type="component" value="Unassembled WGS sequence"/>
</dbReference>
<protein>
    <submittedName>
        <fullName evidence="1">Uncharacterized protein</fullName>
    </submittedName>
</protein>
<proteinExistence type="predicted"/>
<reference evidence="1" key="1">
    <citation type="journal article" date="2023" name="Science">
        <title>Genome structures resolve the early diversification of teleost fishes.</title>
        <authorList>
            <person name="Parey E."/>
            <person name="Louis A."/>
            <person name="Montfort J."/>
            <person name="Bouchez O."/>
            <person name="Roques C."/>
            <person name="Iampietro C."/>
            <person name="Lluch J."/>
            <person name="Castinel A."/>
            <person name="Donnadieu C."/>
            <person name="Desvignes T."/>
            <person name="Floi Bucao C."/>
            <person name="Jouanno E."/>
            <person name="Wen M."/>
            <person name="Mejri S."/>
            <person name="Dirks R."/>
            <person name="Jansen H."/>
            <person name="Henkel C."/>
            <person name="Chen W.J."/>
            <person name="Zahm M."/>
            <person name="Cabau C."/>
            <person name="Klopp C."/>
            <person name="Thompson A.W."/>
            <person name="Robinson-Rechavi M."/>
            <person name="Braasch I."/>
            <person name="Lecointre G."/>
            <person name="Bobe J."/>
            <person name="Postlethwait J.H."/>
            <person name="Berthelot C."/>
            <person name="Roest Crollius H."/>
            <person name="Guiguen Y."/>
        </authorList>
    </citation>
    <scope>NUCLEOTIDE SEQUENCE</scope>
    <source>
        <strain evidence="1">NC1722</strain>
    </source>
</reference>
<sequence length="224" mass="24492">MSDPEPSKRKMVKVIPAATLVPSMSRLLKILLPTQGQNTSVCFLAVVPRVFKLLHDPATGLSVDAEISQGAHFLKIEVRYKDGCHIGANTTGILVTQEGNEKFLPWTAYATSHHCDGITITLQNETLEVSAGNIHLDILWHQNGQNSFLWPAIRQQAPIPNAKGLLGLSPVSYVFKETTPVAKLEILGKEVLATRVSTVDYSTHAKPTVDCWLNEPGVDPPLQL</sequence>
<keyword evidence="2" id="KW-1185">Reference proteome</keyword>
<dbReference type="AlphaFoldDB" id="A0AAD7S2F9"/>